<feature type="compositionally biased region" description="Basic and acidic residues" evidence="1">
    <location>
        <begin position="32"/>
        <end position="56"/>
    </location>
</feature>
<proteinExistence type="predicted"/>
<evidence type="ECO:0000256" key="2">
    <source>
        <dbReference type="SAM" id="SignalP"/>
    </source>
</evidence>
<evidence type="ECO:0000313" key="3">
    <source>
        <dbReference type="EMBL" id="THF79649.1"/>
    </source>
</evidence>
<dbReference type="OrthoDB" id="279535at2"/>
<dbReference type="EMBL" id="SSNT01000008">
    <property type="protein sequence ID" value="THF79649.1"/>
    <property type="molecule type" value="Genomic_DNA"/>
</dbReference>
<sequence>MKVKVFVFFFFALFLLLLAGCGSEELSTTEPVDQKDHTEEDTDSTKTKPENKDEVKPTGNVVEVSISAINFEFDVKEIKANVGDTVKLTLVNEIGGHGIAIDEFDVDVKGGDTIEFVVTEAGEFEYFCSLLCGVGHDIMVGKLIVT</sequence>
<keyword evidence="4" id="KW-1185">Reference proteome</keyword>
<keyword evidence="2" id="KW-0732">Signal</keyword>
<evidence type="ECO:0000256" key="1">
    <source>
        <dbReference type="SAM" id="MobiDB-lite"/>
    </source>
</evidence>
<dbReference type="InterPro" id="IPR008972">
    <property type="entry name" value="Cupredoxin"/>
</dbReference>
<organism evidence="3 4">
    <name type="scientific">Metabacillus sediminilitoris</name>
    <dbReference type="NCBI Taxonomy" id="2567941"/>
    <lineage>
        <taxon>Bacteria</taxon>
        <taxon>Bacillati</taxon>
        <taxon>Bacillota</taxon>
        <taxon>Bacilli</taxon>
        <taxon>Bacillales</taxon>
        <taxon>Bacillaceae</taxon>
        <taxon>Metabacillus</taxon>
    </lineage>
</organism>
<accession>A0A4S4BWT8</accession>
<name>A0A4S4BWT8_9BACI</name>
<dbReference type="RefSeq" id="WP_136353998.1">
    <property type="nucleotide sequence ID" value="NZ_CP046266.1"/>
</dbReference>
<feature type="region of interest" description="Disordered" evidence="1">
    <location>
        <begin position="28"/>
        <end position="56"/>
    </location>
</feature>
<dbReference type="PROSITE" id="PS51257">
    <property type="entry name" value="PROKAR_LIPOPROTEIN"/>
    <property type="match status" value="1"/>
</dbReference>
<dbReference type="SUPFAM" id="SSF49503">
    <property type="entry name" value="Cupredoxins"/>
    <property type="match status" value="1"/>
</dbReference>
<feature type="signal peptide" evidence="2">
    <location>
        <begin position="1"/>
        <end position="19"/>
    </location>
</feature>
<dbReference type="Proteomes" id="UP000310334">
    <property type="component" value="Unassembled WGS sequence"/>
</dbReference>
<dbReference type="Gene3D" id="2.60.40.420">
    <property type="entry name" value="Cupredoxins - blue copper proteins"/>
    <property type="match status" value="1"/>
</dbReference>
<feature type="chain" id="PRO_5038370628" evidence="2">
    <location>
        <begin position="20"/>
        <end position="146"/>
    </location>
</feature>
<dbReference type="AlphaFoldDB" id="A0A4S4BWT8"/>
<protein>
    <submittedName>
        <fullName evidence="3">Cytochrome C oxidase subunit II</fullName>
    </submittedName>
</protein>
<evidence type="ECO:0000313" key="4">
    <source>
        <dbReference type="Proteomes" id="UP000310334"/>
    </source>
</evidence>
<gene>
    <name evidence="3" type="ORF">E6W99_11560</name>
</gene>
<reference evidence="3 4" key="1">
    <citation type="submission" date="2019-04" db="EMBL/GenBank/DDBJ databases">
        <title>Bacillus sediminilitoris sp. nov., isolated from a tidal flat sediment on the East China Sea.</title>
        <authorList>
            <person name="Wei Y."/>
            <person name="Mao H."/>
            <person name="Fang J."/>
        </authorList>
    </citation>
    <scope>NUCLEOTIDE SEQUENCE [LARGE SCALE GENOMIC DNA]</scope>
    <source>
        <strain evidence="3 4">DSL-17</strain>
    </source>
</reference>
<comment type="caution">
    <text evidence="3">The sequence shown here is derived from an EMBL/GenBank/DDBJ whole genome shotgun (WGS) entry which is preliminary data.</text>
</comment>